<keyword evidence="3" id="KW-1185">Reference proteome</keyword>
<accession>I7MIJ8</accession>
<dbReference type="SUPFAM" id="SSF55811">
    <property type="entry name" value="Nudix"/>
    <property type="match status" value="1"/>
</dbReference>
<dbReference type="InParanoid" id="I7MIJ8"/>
<sequence length="188" mass="22281">MQNQAELINEADEIIQIVDENNKPVGAATRQEMRDKKLIHRATFIFLENAATKKLYVHKRTMHKKWCPGFWDPAFGGVVQYEESYELNAQRELLEEAGVEEKLVPLFEFFYDCRPDVSVWGKAFYTKTRQNLKLQELEVEQAVEMSCEEIQQKIKEGMNITYDGKMCFEIFMQKYNQYKELIDKELPY</sequence>
<protein>
    <submittedName>
        <fullName evidence="2">NUDIX hydrolase</fullName>
    </submittedName>
</protein>
<dbReference type="EMBL" id="GG662443">
    <property type="protein sequence ID" value="EAS04513.1"/>
    <property type="molecule type" value="Genomic_DNA"/>
</dbReference>
<dbReference type="eggNOG" id="ENOG502RZMS">
    <property type="taxonomic scope" value="Eukaryota"/>
</dbReference>
<evidence type="ECO:0000313" key="3">
    <source>
        <dbReference type="Proteomes" id="UP000009168"/>
    </source>
</evidence>
<dbReference type="HOGENOM" id="CLU_060552_3_0_1"/>
<evidence type="ECO:0000313" key="2">
    <source>
        <dbReference type="EMBL" id="EAS04513.1"/>
    </source>
</evidence>
<dbReference type="InterPro" id="IPR015797">
    <property type="entry name" value="NUDIX_hydrolase-like_dom_sf"/>
</dbReference>
<name>I7MIJ8_TETTS</name>
<dbReference type="GeneID" id="7833682"/>
<dbReference type="OMA" id="KDFYPGW"/>
<dbReference type="PANTHER" id="PTHR10885:SF0">
    <property type="entry name" value="ISOPENTENYL-DIPHOSPHATE DELTA-ISOMERASE"/>
    <property type="match status" value="1"/>
</dbReference>
<organism evidence="2 3">
    <name type="scientific">Tetrahymena thermophila (strain SB210)</name>
    <dbReference type="NCBI Taxonomy" id="312017"/>
    <lineage>
        <taxon>Eukaryota</taxon>
        <taxon>Sar</taxon>
        <taxon>Alveolata</taxon>
        <taxon>Ciliophora</taxon>
        <taxon>Intramacronucleata</taxon>
        <taxon>Oligohymenophorea</taxon>
        <taxon>Hymenostomatida</taxon>
        <taxon>Tetrahymenina</taxon>
        <taxon>Tetrahymenidae</taxon>
        <taxon>Tetrahymena</taxon>
    </lineage>
</organism>
<dbReference type="STRING" id="312017.I7MIJ8"/>
<dbReference type="PROSITE" id="PS51462">
    <property type="entry name" value="NUDIX"/>
    <property type="match status" value="1"/>
</dbReference>
<dbReference type="Gene3D" id="3.90.79.10">
    <property type="entry name" value="Nucleoside Triphosphate Pyrophosphohydrolase"/>
    <property type="match status" value="1"/>
</dbReference>
<dbReference type="RefSeq" id="XP_001024758.1">
    <property type="nucleotide sequence ID" value="XM_001024758.1"/>
</dbReference>
<dbReference type="Proteomes" id="UP000009168">
    <property type="component" value="Unassembled WGS sequence"/>
</dbReference>
<feature type="domain" description="Nudix hydrolase" evidence="1">
    <location>
        <begin position="38"/>
        <end position="172"/>
    </location>
</feature>
<gene>
    <name evidence="2" type="ORF">TTHERM_00237280</name>
</gene>
<dbReference type="AlphaFoldDB" id="I7MIJ8"/>
<dbReference type="GO" id="GO:0016787">
    <property type="term" value="F:hydrolase activity"/>
    <property type="evidence" value="ECO:0007669"/>
    <property type="project" value="UniProtKB-KW"/>
</dbReference>
<dbReference type="OrthoDB" id="510307at2759"/>
<proteinExistence type="predicted"/>
<keyword evidence="2" id="KW-0378">Hydrolase</keyword>
<evidence type="ECO:0000259" key="1">
    <source>
        <dbReference type="PROSITE" id="PS51462"/>
    </source>
</evidence>
<dbReference type="KEGG" id="tet:TTHERM_00237280"/>
<dbReference type="InterPro" id="IPR000086">
    <property type="entry name" value="NUDIX_hydrolase_dom"/>
</dbReference>
<dbReference type="PANTHER" id="PTHR10885">
    <property type="entry name" value="ISOPENTENYL-DIPHOSPHATE DELTA-ISOMERASE"/>
    <property type="match status" value="1"/>
</dbReference>
<dbReference type="CDD" id="cd04697">
    <property type="entry name" value="NUDIX_Hydrolase"/>
    <property type="match status" value="1"/>
</dbReference>
<reference evidence="3" key="1">
    <citation type="journal article" date="2006" name="PLoS Biol.">
        <title>Macronuclear genome sequence of the ciliate Tetrahymena thermophila, a model eukaryote.</title>
        <authorList>
            <person name="Eisen J.A."/>
            <person name="Coyne R.S."/>
            <person name="Wu M."/>
            <person name="Wu D."/>
            <person name="Thiagarajan M."/>
            <person name="Wortman J.R."/>
            <person name="Badger J.H."/>
            <person name="Ren Q."/>
            <person name="Amedeo P."/>
            <person name="Jones K.M."/>
            <person name="Tallon L.J."/>
            <person name="Delcher A.L."/>
            <person name="Salzberg S.L."/>
            <person name="Silva J.C."/>
            <person name="Haas B.J."/>
            <person name="Majoros W.H."/>
            <person name="Farzad M."/>
            <person name="Carlton J.M."/>
            <person name="Smith R.K. Jr."/>
            <person name="Garg J."/>
            <person name="Pearlman R.E."/>
            <person name="Karrer K.M."/>
            <person name="Sun L."/>
            <person name="Manning G."/>
            <person name="Elde N.C."/>
            <person name="Turkewitz A.P."/>
            <person name="Asai D.J."/>
            <person name="Wilkes D.E."/>
            <person name="Wang Y."/>
            <person name="Cai H."/>
            <person name="Collins K."/>
            <person name="Stewart B.A."/>
            <person name="Lee S.R."/>
            <person name="Wilamowska K."/>
            <person name="Weinberg Z."/>
            <person name="Ruzzo W.L."/>
            <person name="Wloga D."/>
            <person name="Gaertig J."/>
            <person name="Frankel J."/>
            <person name="Tsao C.-C."/>
            <person name="Gorovsky M.A."/>
            <person name="Keeling P.J."/>
            <person name="Waller R.F."/>
            <person name="Patron N.J."/>
            <person name="Cherry J.M."/>
            <person name="Stover N.A."/>
            <person name="Krieger C.J."/>
            <person name="del Toro C."/>
            <person name="Ryder H.F."/>
            <person name="Williamson S.C."/>
            <person name="Barbeau R.A."/>
            <person name="Hamilton E.P."/>
            <person name="Orias E."/>
        </authorList>
    </citation>
    <scope>NUCLEOTIDE SEQUENCE [LARGE SCALE GENOMIC DNA]</scope>
    <source>
        <strain evidence="3">SB210</strain>
    </source>
</reference>
<dbReference type="Pfam" id="PF00293">
    <property type="entry name" value="NUDIX"/>
    <property type="match status" value="1"/>
</dbReference>